<accession>A0ACB7TAK7</accession>
<gene>
    <name evidence="1" type="ORF">HPB50_000973</name>
</gene>
<keyword evidence="2" id="KW-1185">Reference proteome</keyword>
<sequence>MADWPLVKAVELFVDGLSLTLKSFREIKRHDSLLQELEKKQEAQRDAIHKLEQHIQQSKAKSAGKM</sequence>
<dbReference type="EMBL" id="CM023481">
    <property type="protein sequence ID" value="KAH6943975.1"/>
    <property type="molecule type" value="Genomic_DNA"/>
</dbReference>
<proteinExistence type="predicted"/>
<organism evidence="1 2">
    <name type="scientific">Hyalomma asiaticum</name>
    <name type="common">Tick</name>
    <dbReference type="NCBI Taxonomy" id="266040"/>
    <lineage>
        <taxon>Eukaryota</taxon>
        <taxon>Metazoa</taxon>
        <taxon>Ecdysozoa</taxon>
        <taxon>Arthropoda</taxon>
        <taxon>Chelicerata</taxon>
        <taxon>Arachnida</taxon>
        <taxon>Acari</taxon>
        <taxon>Parasitiformes</taxon>
        <taxon>Ixodida</taxon>
        <taxon>Ixodoidea</taxon>
        <taxon>Ixodidae</taxon>
        <taxon>Hyalomminae</taxon>
        <taxon>Hyalomma</taxon>
    </lineage>
</organism>
<name>A0ACB7TAK7_HYAAI</name>
<comment type="caution">
    <text evidence="1">The sequence shown here is derived from an EMBL/GenBank/DDBJ whole genome shotgun (WGS) entry which is preliminary data.</text>
</comment>
<reference evidence="1" key="1">
    <citation type="submission" date="2020-05" db="EMBL/GenBank/DDBJ databases">
        <title>Large-scale comparative analyses of tick genomes elucidate their genetic diversity and vector capacities.</title>
        <authorList>
            <person name="Jia N."/>
            <person name="Wang J."/>
            <person name="Shi W."/>
            <person name="Du L."/>
            <person name="Sun Y."/>
            <person name="Zhan W."/>
            <person name="Jiang J."/>
            <person name="Wang Q."/>
            <person name="Zhang B."/>
            <person name="Ji P."/>
            <person name="Sakyi L.B."/>
            <person name="Cui X."/>
            <person name="Yuan T."/>
            <person name="Jiang B."/>
            <person name="Yang W."/>
            <person name="Lam T.T.-Y."/>
            <person name="Chang Q."/>
            <person name="Ding S."/>
            <person name="Wang X."/>
            <person name="Zhu J."/>
            <person name="Ruan X."/>
            <person name="Zhao L."/>
            <person name="Wei J."/>
            <person name="Que T."/>
            <person name="Du C."/>
            <person name="Cheng J."/>
            <person name="Dai P."/>
            <person name="Han X."/>
            <person name="Huang E."/>
            <person name="Gao Y."/>
            <person name="Liu J."/>
            <person name="Shao H."/>
            <person name="Ye R."/>
            <person name="Li L."/>
            <person name="Wei W."/>
            <person name="Wang X."/>
            <person name="Wang C."/>
            <person name="Yang T."/>
            <person name="Huo Q."/>
            <person name="Li W."/>
            <person name="Guo W."/>
            <person name="Chen H."/>
            <person name="Zhou L."/>
            <person name="Ni X."/>
            <person name="Tian J."/>
            <person name="Zhou Y."/>
            <person name="Sheng Y."/>
            <person name="Liu T."/>
            <person name="Pan Y."/>
            <person name="Xia L."/>
            <person name="Li J."/>
            <person name="Zhao F."/>
            <person name="Cao W."/>
        </authorList>
    </citation>
    <scope>NUCLEOTIDE SEQUENCE</scope>
    <source>
        <strain evidence="1">Hyas-2018</strain>
    </source>
</reference>
<evidence type="ECO:0000313" key="2">
    <source>
        <dbReference type="Proteomes" id="UP000821845"/>
    </source>
</evidence>
<dbReference type="Proteomes" id="UP000821845">
    <property type="component" value="Chromosome 1"/>
</dbReference>
<protein>
    <submittedName>
        <fullName evidence="1">Uncharacterized protein</fullName>
    </submittedName>
</protein>
<evidence type="ECO:0000313" key="1">
    <source>
        <dbReference type="EMBL" id="KAH6943975.1"/>
    </source>
</evidence>